<protein>
    <recommendedName>
        <fullName evidence="3">3'-5' exonuclease domain-containing protein</fullName>
    </recommendedName>
</protein>
<keyword evidence="1" id="KW-0540">Nuclease</keyword>
<comment type="caution">
    <text evidence="4">The sequence shown here is derived from an EMBL/GenBank/DDBJ whole genome shotgun (WGS) entry which is preliminary data.</text>
</comment>
<proteinExistence type="predicted"/>
<organism evidence="4 5">
    <name type="scientific">Lolium multiflorum</name>
    <name type="common">Italian ryegrass</name>
    <name type="synonym">Lolium perenne subsp. multiflorum</name>
    <dbReference type="NCBI Taxonomy" id="4521"/>
    <lineage>
        <taxon>Eukaryota</taxon>
        <taxon>Viridiplantae</taxon>
        <taxon>Streptophyta</taxon>
        <taxon>Embryophyta</taxon>
        <taxon>Tracheophyta</taxon>
        <taxon>Spermatophyta</taxon>
        <taxon>Magnoliopsida</taxon>
        <taxon>Liliopsida</taxon>
        <taxon>Poales</taxon>
        <taxon>Poaceae</taxon>
        <taxon>BOP clade</taxon>
        <taxon>Pooideae</taxon>
        <taxon>Poodae</taxon>
        <taxon>Poeae</taxon>
        <taxon>Poeae Chloroplast Group 2 (Poeae type)</taxon>
        <taxon>Loliodinae</taxon>
        <taxon>Loliinae</taxon>
        <taxon>Lolium</taxon>
    </lineage>
</organism>
<dbReference type="GO" id="GO:0003676">
    <property type="term" value="F:nucleic acid binding"/>
    <property type="evidence" value="ECO:0007669"/>
    <property type="project" value="InterPro"/>
</dbReference>
<dbReference type="PANTHER" id="PTHR13620:SF75">
    <property type="entry name" value="UBIQUITIN-LIKE DOMAIN-CONTAINING PROTEIN"/>
    <property type="match status" value="1"/>
</dbReference>
<evidence type="ECO:0000313" key="4">
    <source>
        <dbReference type="EMBL" id="KAK1643159.1"/>
    </source>
</evidence>
<dbReference type="AlphaFoldDB" id="A0AAD8W6S3"/>
<gene>
    <name evidence="4" type="ORF">QYE76_060964</name>
</gene>
<sequence length="200" mass="23587">MDVGNHTETHHITTHGTTTLEVIYTNEEATVEQILAMYEKWLEKEKNMFIGLDLEYTPRSTCKRQEMAVVQIAMRQHVLVYHYSSSFKHCPALNNFFERKGITLASVDTRNDKVMLAHAKMHIPELYHVDIQDIFKSWVRMANLAEAIIDRSYKNMKTKFSYDKHDLWETKPLPPMHLEYAAKDGYVSYELYRRILTLEL</sequence>
<dbReference type="Pfam" id="PF01612">
    <property type="entry name" value="DNA_pol_A_exo1"/>
    <property type="match status" value="1"/>
</dbReference>
<accession>A0AAD8W6S3</accession>
<evidence type="ECO:0000313" key="5">
    <source>
        <dbReference type="Proteomes" id="UP001231189"/>
    </source>
</evidence>
<dbReference type="GO" id="GO:0008408">
    <property type="term" value="F:3'-5' exonuclease activity"/>
    <property type="evidence" value="ECO:0007669"/>
    <property type="project" value="InterPro"/>
</dbReference>
<evidence type="ECO:0000256" key="1">
    <source>
        <dbReference type="ARBA" id="ARBA00022722"/>
    </source>
</evidence>
<reference evidence="4" key="1">
    <citation type="submission" date="2023-07" db="EMBL/GenBank/DDBJ databases">
        <title>A chromosome-level genome assembly of Lolium multiflorum.</title>
        <authorList>
            <person name="Chen Y."/>
            <person name="Copetti D."/>
            <person name="Kolliker R."/>
            <person name="Studer B."/>
        </authorList>
    </citation>
    <scope>NUCLEOTIDE SEQUENCE</scope>
    <source>
        <strain evidence="4">02402/16</strain>
        <tissue evidence="4">Leaf</tissue>
    </source>
</reference>
<keyword evidence="2" id="KW-0378">Hydrolase</keyword>
<dbReference type="InterPro" id="IPR012337">
    <property type="entry name" value="RNaseH-like_sf"/>
</dbReference>
<dbReference type="Gene3D" id="3.30.420.10">
    <property type="entry name" value="Ribonuclease H-like superfamily/Ribonuclease H"/>
    <property type="match status" value="1"/>
</dbReference>
<dbReference type="Proteomes" id="UP001231189">
    <property type="component" value="Unassembled WGS sequence"/>
</dbReference>
<dbReference type="InterPro" id="IPR036397">
    <property type="entry name" value="RNaseH_sf"/>
</dbReference>
<dbReference type="GO" id="GO:0005634">
    <property type="term" value="C:nucleus"/>
    <property type="evidence" value="ECO:0007669"/>
    <property type="project" value="TreeGrafter"/>
</dbReference>
<dbReference type="GO" id="GO:0005737">
    <property type="term" value="C:cytoplasm"/>
    <property type="evidence" value="ECO:0007669"/>
    <property type="project" value="TreeGrafter"/>
</dbReference>
<evidence type="ECO:0000259" key="3">
    <source>
        <dbReference type="Pfam" id="PF01612"/>
    </source>
</evidence>
<name>A0AAD8W6S3_LOLMU</name>
<dbReference type="PANTHER" id="PTHR13620">
    <property type="entry name" value="3-5 EXONUCLEASE"/>
    <property type="match status" value="1"/>
</dbReference>
<evidence type="ECO:0000256" key="2">
    <source>
        <dbReference type="ARBA" id="ARBA00022801"/>
    </source>
</evidence>
<dbReference type="GO" id="GO:0006139">
    <property type="term" value="P:nucleobase-containing compound metabolic process"/>
    <property type="evidence" value="ECO:0007669"/>
    <property type="project" value="InterPro"/>
</dbReference>
<dbReference type="InterPro" id="IPR051132">
    <property type="entry name" value="3-5_Exonuclease_domain"/>
</dbReference>
<dbReference type="EMBL" id="JAUUTY010000004">
    <property type="protein sequence ID" value="KAK1643159.1"/>
    <property type="molecule type" value="Genomic_DNA"/>
</dbReference>
<keyword evidence="5" id="KW-1185">Reference proteome</keyword>
<dbReference type="SUPFAM" id="SSF53098">
    <property type="entry name" value="Ribonuclease H-like"/>
    <property type="match status" value="1"/>
</dbReference>
<dbReference type="InterPro" id="IPR002562">
    <property type="entry name" value="3'-5'_exonuclease_dom"/>
</dbReference>
<feature type="domain" description="3'-5' exonuclease" evidence="3">
    <location>
        <begin position="39"/>
        <end position="195"/>
    </location>
</feature>